<comment type="similarity">
    <text evidence="2">Belongs to the tRNA-intron endonuclease family.</text>
</comment>
<dbReference type="EC" id="4.6.1.16" evidence="3"/>
<dbReference type="GO" id="GO:0000213">
    <property type="term" value="F:tRNA-intron lyase activity"/>
    <property type="evidence" value="ECO:0007669"/>
    <property type="project" value="UniProtKB-EC"/>
</dbReference>
<organism evidence="15 16">
    <name type="scientific">Stegodyphus mimosarum</name>
    <name type="common">African social velvet spider</name>
    <dbReference type="NCBI Taxonomy" id="407821"/>
    <lineage>
        <taxon>Eukaryota</taxon>
        <taxon>Metazoa</taxon>
        <taxon>Ecdysozoa</taxon>
        <taxon>Arthropoda</taxon>
        <taxon>Chelicerata</taxon>
        <taxon>Arachnida</taxon>
        <taxon>Araneae</taxon>
        <taxon>Araneomorphae</taxon>
        <taxon>Entelegynae</taxon>
        <taxon>Eresoidea</taxon>
        <taxon>Eresidae</taxon>
        <taxon>Stegodyphus</taxon>
    </lineage>
</organism>
<dbReference type="InterPro" id="IPR036167">
    <property type="entry name" value="tRNA_intron_Endo_cat-like_sf"/>
</dbReference>
<dbReference type="PANTHER" id="PTHR13070">
    <property type="entry name" value="TRNA-SPLICING ENDONUCLEASE SUBUNIT SEN34-RELATED"/>
    <property type="match status" value="1"/>
</dbReference>
<accession>A0A087SZM4</accession>
<dbReference type="EMBL" id="KK112696">
    <property type="protein sequence ID" value="KFM58313.1"/>
    <property type="molecule type" value="Genomic_DNA"/>
</dbReference>
<dbReference type="OMA" id="ICRCHTE"/>
<evidence type="ECO:0000256" key="7">
    <source>
        <dbReference type="ARBA" id="ARBA00023242"/>
    </source>
</evidence>
<dbReference type="InterPro" id="IPR006676">
    <property type="entry name" value="tRNA_splic"/>
</dbReference>
<keyword evidence="15" id="KW-0378">Hydrolase</keyword>
<dbReference type="OrthoDB" id="48041at2759"/>
<evidence type="ECO:0000256" key="11">
    <source>
        <dbReference type="ARBA" id="ARBA00070870"/>
    </source>
</evidence>
<dbReference type="GO" id="GO:0000379">
    <property type="term" value="P:tRNA-type intron splice site recognition and cleavage"/>
    <property type="evidence" value="ECO:0007669"/>
    <property type="project" value="TreeGrafter"/>
</dbReference>
<keyword evidence="4" id="KW-0507">mRNA processing</keyword>
<sequence length="140" mass="16059">MTQLFTECPWKNIVIESIRWKYPSSDIENLRYSVFRDLWEKEYYITGGSKFGGDFLAYEGDPLKYHALYIVICITSTTEFQATDIVIYGRLGHQVKKTVVLASLDEAGKVVYISLNWASEIACVDFTKYAATPKYIVSSR</sequence>
<reference evidence="15 16" key="1">
    <citation type="submission" date="2013-11" db="EMBL/GenBank/DDBJ databases">
        <title>Genome sequencing of Stegodyphus mimosarum.</title>
        <authorList>
            <person name="Bechsgaard J."/>
        </authorList>
    </citation>
    <scope>NUCLEOTIDE SEQUENCE [LARGE SCALE GENOMIC DNA]</scope>
</reference>
<evidence type="ECO:0000256" key="8">
    <source>
        <dbReference type="ARBA" id="ARBA00034031"/>
    </source>
</evidence>
<evidence type="ECO:0000256" key="4">
    <source>
        <dbReference type="ARBA" id="ARBA00022664"/>
    </source>
</evidence>
<dbReference type="SUPFAM" id="SSF53032">
    <property type="entry name" value="tRNA-intron endonuclease catalytic domain-like"/>
    <property type="match status" value="1"/>
</dbReference>
<keyword evidence="15" id="KW-0540">Nuclease</keyword>
<dbReference type="Pfam" id="PF01974">
    <property type="entry name" value="tRNA_int_endo"/>
    <property type="match status" value="1"/>
</dbReference>
<keyword evidence="7" id="KW-0539">Nucleus</keyword>
<dbReference type="CDD" id="cd22363">
    <property type="entry name" value="tRNA-intron_lyase_C"/>
    <property type="match status" value="1"/>
</dbReference>
<dbReference type="GO" id="GO:0006397">
    <property type="term" value="P:mRNA processing"/>
    <property type="evidence" value="ECO:0007669"/>
    <property type="project" value="UniProtKB-KW"/>
</dbReference>
<evidence type="ECO:0000256" key="3">
    <source>
        <dbReference type="ARBA" id="ARBA00012573"/>
    </source>
</evidence>
<evidence type="ECO:0000313" key="15">
    <source>
        <dbReference type="EMBL" id="KFM58313.1"/>
    </source>
</evidence>
<feature type="non-terminal residue" evidence="15">
    <location>
        <position position="140"/>
    </location>
</feature>
<keyword evidence="15" id="KW-0255">Endonuclease</keyword>
<evidence type="ECO:0000259" key="14">
    <source>
        <dbReference type="Pfam" id="PF01974"/>
    </source>
</evidence>
<name>A0A087SZM4_STEMI</name>
<evidence type="ECO:0000256" key="13">
    <source>
        <dbReference type="ARBA" id="ARBA00076724"/>
    </source>
</evidence>
<protein>
    <recommendedName>
        <fullName evidence="11">tRNA-splicing endonuclease subunit SEN34</fullName>
        <ecNumber evidence="3">4.6.1.16</ecNumber>
    </recommendedName>
    <alternativeName>
        <fullName evidence="12 13">tRNA-intron endonuclease SEN34</fullName>
    </alternativeName>
    <alternativeName>
        <fullName evidence="10">tRNA-splicing endonuclease subunit Sen34</fullName>
    </alternativeName>
</protein>
<evidence type="ECO:0000313" key="16">
    <source>
        <dbReference type="Proteomes" id="UP000054359"/>
    </source>
</evidence>
<dbReference type="GO" id="GO:0003676">
    <property type="term" value="F:nucleic acid binding"/>
    <property type="evidence" value="ECO:0007669"/>
    <property type="project" value="InterPro"/>
</dbReference>
<evidence type="ECO:0000256" key="12">
    <source>
        <dbReference type="ARBA" id="ARBA00075884"/>
    </source>
</evidence>
<evidence type="ECO:0000256" key="9">
    <source>
        <dbReference type="ARBA" id="ARBA00064779"/>
    </source>
</evidence>
<dbReference type="InterPro" id="IPR011856">
    <property type="entry name" value="tRNA_endonuc-like_dom_sf"/>
</dbReference>
<feature type="domain" description="tRNA intron endonuclease catalytic" evidence="14">
    <location>
        <begin position="30"/>
        <end position="112"/>
    </location>
</feature>
<dbReference type="PANTHER" id="PTHR13070:SF0">
    <property type="entry name" value="TRNA-SPLICING ENDONUCLEASE SUBUNIT SEN34"/>
    <property type="match status" value="1"/>
</dbReference>
<comment type="subunit">
    <text evidence="9">tRNA splicing endonuclease is a heterotetramer composed of TSEN2, TSEN15, TSEN34/LENG5 and TSEN54. tRNA splicing endonuclease complex also contains proteins of the pre-mRNA 3'-end processing machinery such as CLP1, CPSF1, CPSF4 and CSTF2.</text>
</comment>
<keyword evidence="16" id="KW-1185">Reference proteome</keyword>
<keyword evidence="6" id="KW-0456">Lyase</keyword>
<dbReference type="AlphaFoldDB" id="A0A087SZM4"/>
<dbReference type="GO" id="GO:0005730">
    <property type="term" value="C:nucleolus"/>
    <property type="evidence" value="ECO:0007669"/>
    <property type="project" value="UniProtKB-SubCell"/>
</dbReference>
<evidence type="ECO:0000256" key="1">
    <source>
        <dbReference type="ARBA" id="ARBA00004604"/>
    </source>
</evidence>
<dbReference type="NCBIfam" id="TIGR00324">
    <property type="entry name" value="endA"/>
    <property type="match status" value="1"/>
</dbReference>
<evidence type="ECO:0000256" key="6">
    <source>
        <dbReference type="ARBA" id="ARBA00023239"/>
    </source>
</evidence>
<dbReference type="Proteomes" id="UP000054359">
    <property type="component" value="Unassembled WGS sequence"/>
</dbReference>
<dbReference type="Gene3D" id="3.40.1350.10">
    <property type="match status" value="1"/>
</dbReference>
<evidence type="ECO:0000256" key="10">
    <source>
        <dbReference type="ARBA" id="ARBA00070643"/>
    </source>
</evidence>
<comment type="catalytic activity">
    <reaction evidence="8">
        <text>pretRNA = a 3'-half-tRNA molecule with a 5'-OH end + a 5'-half-tRNA molecule with a 2',3'-cyclic phosphate end + an intron with a 2',3'-cyclic phosphate and a 5'-hydroxyl terminus.</text>
        <dbReference type="EC" id="4.6.1.16"/>
    </reaction>
</comment>
<gene>
    <name evidence="15" type="ORF">X975_02084</name>
</gene>
<evidence type="ECO:0000256" key="2">
    <source>
        <dbReference type="ARBA" id="ARBA00008078"/>
    </source>
</evidence>
<proteinExistence type="inferred from homology"/>
<evidence type="ECO:0000256" key="5">
    <source>
        <dbReference type="ARBA" id="ARBA00022694"/>
    </source>
</evidence>
<dbReference type="InterPro" id="IPR006677">
    <property type="entry name" value="tRNA_intron_Endonuc_cat-like"/>
</dbReference>
<dbReference type="STRING" id="407821.A0A087SZM4"/>
<keyword evidence="5" id="KW-0819">tRNA processing</keyword>
<dbReference type="FunFam" id="3.40.1350.10:FF:000002">
    <property type="entry name" value="tRNA-splicing endonuclease subunit Sen34"/>
    <property type="match status" value="1"/>
</dbReference>
<comment type="subcellular location">
    <subcellularLocation>
        <location evidence="1">Nucleus</location>
        <location evidence="1">Nucleolus</location>
    </subcellularLocation>
</comment>